<protein>
    <recommendedName>
        <fullName evidence="3">PAS domain-containing protein</fullName>
    </recommendedName>
</protein>
<accession>A0A512E395</accession>
<organism evidence="1 2">
    <name type="scientific">Skermanella aerolata</name>
    <dbReference type="NCBI Taxonomy" id="393310"/>
    <lineage>
        <taxon>Bacteria</taxon>
        <taxon>Pseudomonadati</taxon>
        <taxon>Pseudomonadota</taxon>
        <taxon>Alphaproteobacteria</taxon>
        <taxon>Rhodospirillales</taxon>
        <taxon>Azospirillaceae</taxon>
        <taxon>Skermanella</taxon>
    </lineage>
</organism>
<sequence>MLSYRTDVIRGLFEQAEHVCMPDSALRSAAASSLRDWWWREGADDLPRKERFDVLDHFNAAPDLFLVEVLSHGEFRTRLIGENAKAHVETGRLGAILRWNDPQSHRQVLWRYYQRVIAERRPMTCTGDVHYAATKSRLYEGLDCPLSADGIHVTHIIGLLTVF</sequence>
<evidence type="ECO:0000313" key="1">
    <source>
        <dbReference type="EMBL" id="GEO43175.1"/>
    </source>
</evidence>
<evidence type="ECO:0000313" key="2">
    <source>
        <dbReference type="Proteomes" id="UP000321523"/>
    </source>
</evidence>
<dbReference type="EMBL" id="BJYZ01000065">
    <property type="protein sequence ID" value="GEO43175.1"/>
    <property type="molecule type" value="Genomic_DNA"/>
</dbReference>
<keyword evidence="2" id="KW-1185">Reference proteome</keyword>
<dbReference type="RefSeq" id="WP_147041235.1">
    <property type="nucleotide sequence ID" value="NZ_BJYZ01000065.1"/>
</dbReference>
<comment type="caution">
    <text evidence="1">The sequence shown here is derived from an EMBL/GenBank/DDBJ whole genome shotgun (WGS) entry which is preliminary data.</text>
</comment>
<reference evidence="1 2" key="1">
    <citation type="submission" date="2019-07" db="EMBL/GenBank/DDBJ databases">
        <title>Whole genome shotgun sequence of Skermanella aerolata NBRC 106429.</title>
        <authorList>
            <person name="Hosoyama A."/>
            <person name="Uohara A."/>
            <person name="Ohji S."/>
            <person name="Ichikawa N."/>
        </authorList>
    </citation>
    <scope>NUCLEOTIDE SEQUENCE [LARGE SCALE GENOMIC DNA]</scope>
    <source>
        <strain evidence="1 2">NBRC 106429</strain>
    </source>
</reference>
<dbReference type="Proteomes" id="UP000321523">
    <property type="component" value="Unassembled WGS sequence"/>
</dbReference>
<name>A0A512E395_9PROT</name>
<evidence type="ECO:0008006" key="3">
    <source>
        <dbReference type="Google" id="ProtNLM"/>
    </source>
</evidence>
<gene>
    <name evidence="1" type="ORF">SAE02_73230</name>
</gene>
<dbReference type="OrthoDB" id="7354983at2"/>
<dbReference type="AlphaFoldDB" id="A0A512E395"/>
<proteinExistence type="predicted"/>